<organism evidence="1 2">
    <name type="scientific">Ditylenchus dipsaci</name>
    <dbReference type="NCBI Taxonomy" id="166011"/>
    <lineage>
        <taxon>Eukaryota</taxon>
        <taxon>Metazoa</taxon>
        <taxon>Ecdysozoa</taxon>
        <taxon>Nematoda</taxon>
        <taxon>Chromadorea</taxon>
        <taxon>Rhabditida</taxon>
        <taxon>Tylenchina</taxon>
        <taxon>Tylenchomorpha</taxon>
        <taxon>Sphaerularioidea</taxon>
        <taxon>Anguinidae</taxon>
        <taxon>Anguininae</taxon>
        <taxon>Ditylenchus</taxon>
    </lineage>
</organism>
<dbReference type="Proteomes" id="UP000887574">
    <property type="component" value="Unplaced"/>
</dbReference>
<keyword evidence="1" id="KW-1185">Reference proteome</keyword>
<sequence length="196" mass="22178">MVSIVPIVQMPNVPELLCVCGIRSCSIFLAKHVPANYHQKLPAETIFDIFLFINYSCCLRILPILPSPLSQALRRTRQFRHFLNRNLAGVSRLIEKMDKMKSKFISSAISYQTFGVIYDILGSQPFVCCFDIVATMPTVGDVLQDACEEKDLDDQTVKLYNINADLPITALSFYTVRAQTKNLRPCSQRLKNIIDA</sequence>
<reference evidence="2" key="1">
    <citation type="submission" date="2022-11" db="UniProtKB">
        <authorList>
            <consortium name="WormBaseParasite"/>
        </authorList>
    </citation>
    <scope>IDENTIFICATION</scope>
</reference>
<name>A0A915EUB0_9BILA</name>
<proteinExistence type="predicted"/>
<accession>A0A915EUB0</accession>
<protein>
    <submittedName>
        <fullName evidence="2">F-box domain-containing protein</fullName>
    </submittedName>
</protein>
<dbReference type="WBParaSite" id="jg9355">
    <property type="protein sequence ID" value="jg9355"/>
    <property type="gene ID" value="jg9355"/>
</dbReference>
<dbReference type="AlphaFoldDB" id="A0A915EUB0"/>
<evidence type="ECO:0000313" key="2">
    <source>
        <dbReference type="WBParaSite" id="jg9355"/>
    </source>
</evidence>
<evidence type="ECO:0000313" key="1">
    <source>
        <dbReference type="Proteomes" id="UP000887574"/>
    </source>
</evidence>